<evidence type="ECO:0000256" key="11">
    <source>
        <dbReference type="SAM" id="Phobius"/>
    </source>
</evidence>
<dbReference type="InterPro" id="IPR036259">
    <property type="entry name" value="MFS_trans_sf"/>
</dbReference>
<evidence type="ECO:0000256" key="7">
    <source>
        <dbReference type="ARBA" id="ARBA00022597"/>
    </source>
</evidence>
<dbReference type="GO" id="GO:1904659">
    <property type="term" value="P:D-glucose transmembrane transport"/>
    <property type="evidence" value="ECO:0007669"/>
    <property type="project" value="InterPro"/>
</dbReference>
<dbReference type="PATRIC" id="fig|1513271.3.peg.3134"/>
<dbReference type="Gene3D" id="1.20.1250.20">
    <property type="entry name" value="MFS general substrate transporter like domains"/>
    <property type="match status" value="2"/>
</dbReference>
<keyword evidence="13" id="KW-1185">Reference proteome</keyword>
<evidence type="ECO:0000256" key="4">
    <source>
        <dbReference type="ARBA" id="ARBA00022448"/>
    </source>
</evidence>
<dbReference type="RefSeq" id="WP_048694362.1">
    <property type="nucleotide sequence ID" value="NZ_KQ130500.1"/>
</dbReference>
<keyword evidence="4" id="KW-0813">Transport</keyword>
<dbReference type="SUPFAM" id="SSF103473">
    <property type="entry name" value="MFS general substrate transporter"/>
    <property type="match status" value="1"/>
</dbReference>
<sequence>MAFSIENPESNASIPTGENAGQYRSALIVLTSLFFMWGFITALNDILIPYLKSLFSLSYLQAMAVNFCFFSAYAIVSYPAGKFVKKVGFHKGIVAGLSIAAFGCLLFVPAAHFKVYALFLAALFVLASGITLLQVSANPFVTILGEPEKAAMRLNLTQAFNSLGTTVAPIFGGVLILSYLSSADNSDAGSAVQLPYLLLAATFFVLTLLFWKVIKLPQINTEEPNTESQSGASAWQHKHLVLGAIGIFVYVGAEVSVGSFLINFLGESHIAGITEHQAAKYVSIFWGGAMVGRFVGAALMTKIAANKLLVLNSFCVFALLLVTILAEGQLAMWAILSVGFFNSIMFPTIFSLALNRLGLATSQGSGILCLAIVGGAFIPLLQGAAADIYNVQFAFIVPLVCYLYIGFYGFTGYKYKLNKA</sequence>
<evidence type="ECO:0000256" key="9">
    <source>
        <dbReference type="ARBA" id="ARBA00022989"/>
    </source>
</evidence>
<feature type="transmembrane region" description="Helical" evidence="11">
    <location>
        <begin position="27"/>
        <end position="51"/>
    </location>
</feature>
<dbReference type="GO" id="GO:0005354">
    <property type="term" value="F:galactose transmembrane transporter activity"/>
    <property type="evidence" value="ECO:0007669"/>
    <property type="project" value="InterPro"/>
</dbReference>
<name>A0A0J8GU65_9ALTE</name>
<organism evidence="12 13">
    <name type="scientific">Catenovulum maritimum</name>
    <dbReference type="NCBI Taxonomy" id="1513271"/>
    <lineage>
        <taxon>Bacteria</taxon>
        <taxon>Pseudomonadati</taxon>
        <taxon>Pseudomonadota</taxon>
        <taxon>Gammaproteobacteria</taxon>
        <taxon>Alteromonadales</taxon>
        <taxon>Alteromonadaceae</taxon>
        <taxon>Catenovulum</taxon>
    </lineage>
</organism>
<reference evidence="12 13" key="1">
    <citation type="submission" date="2015-04" db="EMBL/GenBank/DDBJ databases">
        <title>Draft Genome Sequence of the Novel Agar-Digesting Marine Bacterium Q1.</title>
        <authorList>
            <person name="Li Y."/>
            <person name="Li D."/>
            <person name="Chen G."/>
            <person name="Du Z."/>
        </authorList>
    </citation>
    <scope>NUCLEOTIDE SEQUENCE [LARGE SCALE GENOMIC DNA]</scope>
    <source>
        <strain evidence="12 13">Q1</strain>
    </source>
</reference>
<dbReference type="Pfam" id="PF07690">
    <property type="entry name" value="MFS_1"/>
    <property type="match status" value="1"/>
</dbReference>
<dbReference type="NCBIfam" id="TIGR01272">
    <property type="entry name" value="gluP"/>
    <property type="match status" value="1"/>
</dbReference>
<evidence type="ECO:0000313" key="12">
    <source>
        <dbReference type="EMBL" id="KMT64228.1"/>
    </source>
</evidence>
<dbReference type="EMBL" id="LAZL01000028">
    <property type="protein sequence ID" value="KMT64228.1"/>
    <property type="molecule type" value="Genomic_DNA"/>
</dbReference>
<evidence type="ECO:0000256" key="8">
    <source>
        <dbReference type="ARBA" id="ARBA00022692"/>
    </source>
</evidence>
<dbReference type="OrthoDB" id="9795150at2"/>
<evidence type="ECO:0000256" key="5">
    <source>
        <dbReference type="ARBA" id="ARBA00022475"/>
    </source>
</evidence>
<protein>
    <submittedName>
        <fullName evidence="12">Major facilitator transporter</fullName>
    </submittedName>
</protein>
<keyword evidence="7" id="KW-0762">Sugar transport</keyword>
<dbReference type="InterPro" id="IPR005964">
    <property type="entry name" value="Glc/Gal_transptr_bac"/>
</dbReference>
<feature type="transmembrane region" description="Helical" evidence="11">
    <location>
        <begin position="92"/>
        <end position="110"/>
    </location>
</feature>
<gene>
    <name evidence="12" type="ORF">XM47_15220</name>
</gene>
<keyword evidence="6" id="KW-0997">Cell inner membrane</keyword>
<feature type="transmembrane region" description="Helical" evidence="11">
    <location>
        <begin position="332"/>
        <end position="354"/>
    </location>
</feature>
<feature type="transmembrane region" description="Helical" evidence="11">
    <location>
        <begin position="278"/>
        <end position="296"/>
    </location>
</feature>
<feature type="transmembrane region" description="Helical" evidence="11">
    <location>
        <begin position="391"/>
        <end position="410"/>
    </location>
</feature>
<comment type="subcellular location">
    <subcellularLocation>
        <location evidence="2">Cell inner membrane</location>
        <topology evidence="2">Multi-pass membrane protein</topology>
    </subcellularLocation>
</comment>
<comment type="function">
    <text evidence="1">Intake of glucose and galactose.</text>
</comment>
<feature type="transmembrane region" description="Helical" evidence="11">
    <location>
        <begin position="116"/>
        <end position="138"/>
    </location>
</feature>
<dbReference type="Proteomes" id="UP000037600">
    <property type="component" value="Unassembled WGS sequence"/>
</dbReference>
<dbReference type="GO" id="GO:0055056">
    <property type="term" value="F:D-glucose transmembrane transporter activity"/>
    <property type="evidence" value="ECO:0007669"/>
    <property type="project" value="InterPro"/>
</dbReference>
<dbReference type="GO" id="GO:0005886">
    <property type="term" value="C:plasma membrane"/>
    <property type="evidence" value="ECO:0007669"/>
    <property type="project" value="UniProtKB-SubCell"/>
</dbReference>
<feature type="transmembrane region" description="Helical" evidence="11">
    <location>
        <begin position="192"/>
        <end position="211"/>
    </location>
</feature>
<feature type="transmembrane region" description="Helical" evidence="11">
    <location>
        <begin position="159"/>
        <end position="180"/>
    </location>
</feature>
<dbReference type="PANTHER" id="PTHR43702">
    <property type="entry name" value="L-FUCOSE-PROTON SYMPORTER"/>
    <property type="match status" value="1"/>
</dbReference>
<feature type="transmembrane region" description="Helical" evidence="11">
    <location>
        <begin position="57"/>
        <end position="80"/>
    </location>
</feature>
<dbReference type="STRING" id="1513271.XM47_15220"/>
<dbReference type="PANTHER" id="PTHR43702:SF3">
    <property type="entry name" value="PROTEIN TSGA"/>
    <property type="match status" value="1"/>
</dbReference>
<keyword evidence="10 11" id="KW-0472">Membrane</keyword>
<dbReference type="AlphaFoldDB" id="A0A0J8GU65"/>
<dbReference type="CDD" id="cd17394">
    <property type="entry name" value="MFS_FucP_like"/>
    <property type="match status" value="1"/>
</dbReference>
<evidence type="ECO:0000256" key="10">
    <source>
        <dbReference type="ARBA" id="ARBA00023136"/>
    </source>
</evidence>
<evidence type="ECO:0000256" key="3">
    <source>
        <dbReference type="ARBA" id="ARBA00009120"/>
    </source>
</evidence>
<feature type="transmembrane region" description="Helical" evidence="11">
    <location>
        <begin position="240"/>
        <end position="266"/>
    </location>
</feature>
<keyword evidence="9 11" id="KW-1133">Transmembrane helix</keyword>
<proteinExistence type="inferred from homology"/>
<dbReference type="InterPro" id="IPR011701">
    <property type="entry name" value="MFS"/>
</dbReference>
<comment type="similarity">
    <text evidence="3">Belongs to the major facilitator superfamily. FHS transporter (TC 2.A.1.7) family.</text>
</comment>
<evidence type="ECO:0000256" key="6">
    <source>
        <dbReference type="ARBA" id="ARBA00022519"/>
    </source>
</evidence>
<keyword evidence="5" id="KW-1003">Cell membrane</keyword>
<evidence type="ECO:0000313" key="13">
    <source>
        <dbReference type="Proteomes" id="UP000037600"/>
    </source>
</evidence>
<keyword evidence="8 11" id="KW-0812">Transmembrane</keyword>
<dbReference type="InterPro" id="IPR050375">
    <property type="entry name" value="MFS_TsgA-like"/>
</dbReference>
<feature type="transmembrane region" description="Helical" evidence="11">
    <location>
        <begin position="308"/>
        <end position="326"/>
    </location>
</feature>
<evidence type="ECO:0000256" key="1">
    <source>
        <dbReference type="ARBA" id="ARBA00003321"/>
    </source>
</evidence>
<evidence type="ECO:0000256" key="2">
    <source>
        <dbReference type="ARBA" id="ARBA00004429"/>
    </source>
</evidence>
<feature type="transmembrane region" description="Helical" evidence="11">
    <location>
        <begin position="366"/>
        <end position="385"/>
    </location>
</feature>
<accession>A0A0J8GU65</accession>
<comment type="caution">
    <text evidence="12">The sequence shown here is derived from an EMBL/GenBank/DDBJ whole genome shotgun (WGS) entry which is preliminary data.</text>
</comment>